<dbReference type="Gene3D" id="3.40.50.1220">
    <property type="entry name" value="TPP-binding domain"/>
    <property type="match status" value="1"/>
</dbReference>
<feature type="region of interest" description="Disordered" evidence="8">
    <location>
        <begin position="323"/>
        <end position="441"/>
    </location>
</feature>
<dbReference type="CDD" id="cd01408">
    <property type="entry name" value="SIRT1"/>
    <property type="match status" value="1"/>
</dbReference>
<dbReference type="InterPro" id="IPR050134">
    <property type="entry name" value="NAD-dep_sirtuin_deacylases"/>
</dbReference>
<keyword evidence="6" id="KW-0520">NAD</keyword>
<dbReference type="SUPFAM" id="SSF52467">
    <property type="entry name" value="DHS-like NAD/FAD-binding domain"/>
    <property type="match status" value="1"/>
</dbReference>
<evidence type="ECO:0000256" key="7">
    <source>
        <dbReference type="PROSITE-ProRule" id="PRU00236"/>
    </source>
</evidence>
<dbReference type="GO" id="GO:0046872">
    <property type="term" value="F:metal ion binding"/>
    <property type="evidence" value="ECO:0007669"/>
    <property type="project" value="UniProtKB-KW"/>
</dbReference>
<dbReference type="Proteomes" id="UP001172155">
    <property type="component" value="Unassembled WGS sequence"/>
</dbReference>
<sequence>MGQEQSVISDDTPPETLRDRSLAAVAEHIKSGKARRIVVMTGAGISTAAGIPDFRSPETGLYANLAKLNLPQPEAVFDLVFFRQNPEPFYVLAKDLYPGNFHPTVSHVFIRLLSKKGLLLQLFTQNIDCLERAAGIPDDLIVEAHGSFAHQRCIECKTPYPEDLMREHVQVAKVPRCLDEACGGLVKPDIVFFHEAMPSLFYHRRELVDRADLALILGTSLQVHPFASLPSLVRDGVPRVLFNMERVGGLGSQADDVLELGDCDTGVRKLADALGWRDELEAEWRALVGEAEATRQLSGMGQRAEQLRDEVDRLAEAVDEALHLGREEDANEVDSYGRAQAKAKGGQGEEGKEELGKEAADGPSGGLGVDHAVRGPGGSGKDEGGQEEKKGTEEPRQPVAGLAVAGPGAKDPPSGDPAGTRPKTDTLGVEHSGNASDPGAK</sequence>
<feature type="compositionally biased region" description="Low complexity" evidence="8">
    <location>
        <begin position="398"/>
        <end position="409"/>
    </location>
</feature>
<dbReference type="GO" id="GO:0005634">
    <property type="term" value="C:nucleus"/>
    <property type="evidence" value="ECO:0007669"/>
    <property type="project" value="TreeGrafter"/>
</dbReference>
<feature type="binding site" evidence="7">
    <location>
        <position position="177"/>
    </location>
    <ligand>
        <name>Zn(2+)</name>
        <dbReference type="ChEBI" id="CHEBI:29105"/>
    </ligand>
</feature>
<organism evidence="10 11">
    <name type="scientific">Schizothecium vesticola</name>
    <dbReference type="NCBI Taxonomy" id="314040"/>
    <lineage>
        <taxon>Eukaryota</taxon>
        <taxon>Fungi</taxon>
        <taxon>Dikarya</taxon>
        <taxon>Ascomycota</taxon>
        <taxon>Pezizomycotina</taxon>
        <taxon>Sordariomycetes</taxon>
        <taxon>Sordariomycetidae</taxon>
        <taxon>Sordariales</taxon>
        <taxon>Schizotheciaceae</taxon>
        <taxon>Schizothecium</taxon>
    </lineage>
</organism>
<gene>
    <name evidence="10" type="ORF">B0T18DRAFT_364461</name>
</gene>
<protein>
    <submittedName>
        <fullName evidence="10">DHS-like NAD/FAD-binding domain-containing protein</fullName>
    </submittedName>
</protein>
<dbReference type="PANTHER" id="PTHR11085:SF6">
    <property type="entry name" value="NAD-DEPENDENT PROTEIN DEACETYLASE SIRTUIN-2"/>
    <property type="match status" value="1"/>
</dbReference>
<feature type="binding site" evidence="7">
    <location>
        <position position="182"/>
    </location>
    <ligand>
        <name>Zn(2+)</name>
        <dbReference type="ChEBI" id="CHEBI:29105"/>
    </ligand>
</feature>
<evidence type="ECO:0000313" key="11">
    <source>
        <dbReference type="Proteomes" id="UP001172155"/>
    </source>
</evidence>
<comment type="similarity">
    <text evidence="2">Belongs to the sirtuin family. Class I subfamily.</text>
</comment>
<keyword evidence="5 7" id="KW-0862">Zinc</keyword>
<dbReference type="GO" id="GO:0017136">
    <property type="term" value="F:histone deacetylase activity, NAD-dependent"/>
    <property type="evidence" value="ECO:0007669"/>
    <property type="project" value="TreeGrafter"/>
</dbReference>
<evidence type="ECO:0000256" key="6">
    <source>
        <dbReference type="ARBA" id="ARBA00023027"/>
    </source>
</evidence>
<evidence type="ECO:0000256" key="5">
    <source>
        <dbReference type="ARBA" id="ARBA00022833"/>
    </source>
</evidence>
<dbReference type="GO" id="GO:0070403">
    <property type="term" value="F:NAD+ binding"/>
    <property type="evidence" value="ECO:0007669"/>
    <property type="project" value="InterPro"/>
</dbReference>
<feature type="binding site" evidence="7">
    <location>
        <position position="156"/>
    </location>
    <ligand>
        <name>Zn(2+)</name>
        <dbReference type="ChEBI" id="CHEBI:29105"/>
    </ligand>
</feature>
<evidence type="ECO:0000256" key="3">
    <source>
        <dbReference type="ARBA" id="ARBA00022679"/>
    </source>
</evidence>
<feature type="binding site" evidence="7">
    <location>
        <position position="153"/>
    </location>
    <ligand>
        <name>Zn(2+)</name>
        <dbReference type="ChEBI" id="CHEBI:29105"/>
    </ligand>
</feature>
<comment type="cofactor">
    <cofactor evidence="1">
        <name>Zn(2+)</name>
        <dbReference type="ChEBI" id="CHEBI:29105"/>
    </cofactor>
</comment>
<dbReference type="PROSITE" id="PS50305">
    <property type="entry name" value="SIRTUIN"/>
    <property type="match status" value="1"/>
</dbReference>
<feature type="compositionally biased region" description="Basic and acidic residues" evidence="8">
    <location>
        <begin position="380"/>
        <end position="396"/>
    </location>
</feature>
<evidence type="ECO:0000256" key="2">
    <source>
        <dbReference type="ARBA" id="ARBA00006924"/>
    </source>
</evidence>
<proteinExistence type="inferred from homology"/>
<keyword evidence="4 7" id="KW-0479">Metal-binding</keyword>
<accession>A0AA40K8E6</accession>
<feature type="compositionally biased region" description="Basic and acidic residues" evidence="8">
    <location>
        <begin position="347"/>
        <end position="360"/>
    </location>
</feature>
<dbReference type="Pfam" id="PF02146">
    <property type="entry name" value="SIR2"/>
    <property type="match status" value="1"/>
</dbReference>
<dbReference type="PANTHER" id="PTHR11085">
    <property type="entry name" value="NAD-DEPENDENT PROTEIN DEACYLASE SIRTUIN-5, MITOCHONDRIAL-RELATED"/>
    <property type="match status" value="1"/>
</dbReference>
<dbReference type="AlphaFoldDB" id="A0AA40K8E6"/>
<feature type="domain" description="Deacetylase sirtuin-type" evidence="9">
    <location>
        <begin position="15"/>
        <end position="277"/>
    </location>
</feature>
<dbReference type="Gene3D" id="3.30.1600.10">
    <property type="entry name" value="SIR2/SIRT2 'Small Domain"/>
    <property type="match status" value="1"/>
</dbReference>
<dbReference type="InterPro" id="IPR026591">
    <property type="entry name" value="Sirtuin_cat_small_dom_sf"/>
</dbReference>
<dbReference type="InterPro" id="IPR026590">
    <property type="entry name" value="Ssirtuin_cat_dom"/>
</dbReference>
<feature type="active site" description="Proton acceptor" evidence="7">
    <location>
        <position position="145"/>
    </location>
</feature>
<name>A0AA40K8E6_9PEZI</name>
<comment type="caution">
    <text evidence="10">The sequence shown here is derived from an EMBL/GenBank/DDBJ whole genome shotgun (WGS) entry which is preliminary data.</text>
</comment>
<evidence type="ECO:0000256" key="1">
    <source>
        <dbReference type="ARBA" id="ARBA00001947"/>
    </source>
</evidence>
<keyword evidence="3" id="KW-0808">Transferase</keyword>
<dbReference type="EMBL" id="JAUKUD010000003">
    <property type="protein sequence ID" value="KAK0749192.1"/>
    <property type="molecule type" value="Genomic_DNA"/>
</dbReference>
<reference evidence="10" key="1">
    <citation type="submission" date="2023-06" db="EMBL/GenBank/DDBJ databases">
        <title>Genome-scale phylogeny and comparative genomics of the fungal order Sordariales.</title>
        <authorList>
            <consortium name="Lawrence Berkeley National Laboratory"/>
            <person name="Hensen N."/>
            <person name="Bonometti L."/>
            <person name="Westerberg I."/>
            <person name="Brannstrom I.O."/>
            <person name="Guillou S."/>
            <person name="Cros-Aarteil S."/>
            <person name="Calhoun S."/>
            <person name="Haridas S."/>
            <person name="Kuo A."/>
            <person name="Mondo S."/>
            <person name="Pangilinan J."/>
            <person name="Riley R."/>
            <person name="LaButti K."/>
            <person name="Andreopoulos B."/>
            <person name="Lipzen A."/>
            <person name="Chen C."/>
            <person name="Yanf M."/>
            <person name="Daum C."/>
            <person name="Ng V."/>
            <person name="Clum A."/>
            <person name="Steindorff A."/>
            <person name="Ohm R."/>
            <person name="Martin F."/>
            <person name="Silar P."/>
            <person name="Natvig D."/>
            <person name="Lalanne C."/>
            <person name="Gautier V."/>
            <person name="Ament-velasquez S.L."/>
            <person name="Kruys A."/>
            <person name="Hutchinson M.I."/>
            <person name="Powell A.J."/>
            <person name="Barry K."/>
            <person name="Miller A.N."/>
            <person name="Grigoriev I.V."/>
            <person name="Debuchy R."/>
            <person name="Gladieux P."/>
            <person name="Thoren M.H."/>
            <person name="Johannesson H."/>
        </authorList>
    </citation>
    <scope>NUCLEOTIDE SEQUENCE</scope>
    <source>
        <strain evidence="10">SMH3187-1</strain>
    </source>
</reference>
<evidence type="ECO:0000256" key="4">
    <source>
        <dbReference type="ARBA" id="ARBA00022723"/>
    </source>
</evidence>
<evidence type="ECO:0000259" key="9">
    <source>
        <dbReference type="PROSITE" id="PS50305"/>
    </source>
</evidence>
<dbReference type="InterPro" id="IPR003000">
    <property type="entry name" value="Sirtuin"/>
</dbReference>
<evidence type="ECO:0000313" key="10">
    <source>
        <dbReference type="EMBL" id="KAK0749192.1"/>
    </source>
</evidence>
<dbReference type="InterPro" id="IPR029035">
    <property type="entry name" value="DHS-like_NAD/FAD-binding_dom"/>
</dbReference>
<keyword evidence="11" id="KW-1185">Reference proteome</keyword>
<evidence type="ECO:0000256" key="8">
    <source>
        <dbReference type="SAM" id="MobiDB-lite"/>
    </source>
</evidence>